<keyword evidence="1" id="KW-0472">Membrane</keyword>
<keyword evidence="1" id="KW-1133">Transmembrane helix</keyword>
<keyword evidence="1" id="KW-0812">Transmembrane</keyword>
<name>A0A6C0AKH9_9ZZZZ</name>
<reference evidence="2" key="1">
    <citation type="journal article" date="2020" name="Nature">
        <title>Giant virus diversity and host interactions through global metagenomics.</title>
        <authorList>
            <person name="Schulz F."/>
            <person name="Roux S."/>
            <person name="Paez-Espino D."/>
            <person name="Jungbluth S."/>
            <person name="Walsh D.A."/>
            <person name="Denef V.J."/>
            <person name="McMahon K.D."/>
            <person name="Konstantinidis K.T."/>
            <person name="Eloe-Fadrosh E.A."/>
            <person name="Kyrpides N.C."/>
            <person name="Woyke T."/>
        </authorList>
    </citation>
    <scope>NUCLEOTIDE SEQUENCE</scope>
    <source>
        <strain evidence="2">GVMAG-S-1035375-24</strain>
    </source>
</reference>
<evidence type="ECO:0000313" key="2">
    <source>
        <dbReference type="EMBL" id="QHS79950.1"/>
    </source>
</evidence>
<feature type="transmembrane region" description="Helical" evidence="1">
    <location>
        <begin position="6"/>
        <end position="24"/>
    </location>
</feature>
<protein>
    <submittedName>
        <fullName evidence="2">Uncharacterized protein</fullName>
    </submittedName>
</protein>
<proteinExistence type="predicted"/>
<dbReference type="AlphaFoldDB" id="A0A6C0AKH9"/>
<sequence>MSEVYTYGLIIGAVVVVVLVMYVMDRRGKDQPIEPVDAAKVVGGAGVLTAGVLYALGGADAAEPMVTAVQDMFTGKPSF</sequence>
<evidence type="ECO:0000256" key="1">
    <source>
        <dbReference type="SAM" id="Phobius"/>
    </source>
</evidence>
<organism evidence="2">
    <name type="scientific">viral metagenome</name>
    <dbReference type="NCBI Taxonomy" id="1070528"/>
    <lineage>
        <taxon>unclassified sequences</taxon>
        <taxon>metagenomes</taxon>
        <taxon>organismal metagenomes</taxon>
    </lineage>
</organism>
<dbReference type="EMBL" id="MN740664">
    <property type="protein sequence ID" value="QHS79950.1"/>
    <property type="molecule type" value="Genomic_DNA"/>
</dbReference>
<accession>A0A6C0AKH9</accession>